<reference evidence="2 3" key="1">
    <citation type="journal article" date="2018" name="BMC Genomics">
        <title>Genomic comparison of Trypanosoma conorhini and Trypanosoma rangeli to Trypanosoma cruzi strains of high and low virulence.</title>
        <authorList>
            <person name="Bradwell K.R."/>
            <person name="Koparde V.N."/>
            <person name="Matveyev A.V."/>
            <person name="Serrano M.G."/>
            <person name="Alves J.M."/>
            <person name="Parikh H."/>
            <person name="Huang B."/>
            <person name="Lee V."/>
            <person name="Espinosa-Alvarez O."/>
            <person name="Ortiz P.A."/>
            <person name="Costa-Martins A.G."/>
            <person name="Teixeira M.M."/>
            <person name="Buck G.A."/>
        </authorList>
    </citation>
    <scope>NUCLEOTIDE SEQUENCE [LARGE SCALE GENOMIC DNA]</scope>
    <source>
        <strain evidence="2 3">025E</strain>
    </source>
</reference>
<evidence type="ECO:0000313" key="2">
    <source>
        <dbReference type="EMBL" id="RNF27414.1"/>
    </source>
</evidence>
<feature type="region of interest" description="Disordered" evidence="1">
    <location>
        <begin position="305"/>
        <end position="328"/>
    </location>
</feature>
<name>A0A422QBS5_9TRYP</name>
<accession>A0A422QBS5</accession>
<evidence type="ECO:0000256" key="1">
    <source>
        <dbReference type="SAM" id="MobiDB-lite"/>
    </source>
</evidence>
<dbReference type="AlphaFoldDB" id="A0A422QBS5"/>
<dbReference type="EMBL" id="MKKU01000007">
    <property type="protein sequence ID" value="RNF27414.1"/>
    <property type="molecule type" value="Genomic_DNA"/>
</dbReference>
<dbReference type="RefSeq" id="XP_029232620.1">
    <property type="nucleotide sequence ID" value="XM_029367287.1"/>
</dbReference>
<proteinExistence type="predicted"/>
<comment type="caution">
    <text evidence="2">The sequence shown here is derived from an EMBL/GenBank/DDBJ whole genome shotgun (WGS) entry which is preliminary data.</text>
</comment>
<sequence length="328" mass="35152">MEWARGLNCSSELGGSRGGVDPRKVWEQTVAANQQLLNIVKERETRATATAALFRSRHFALLQALAAAEAEVAALNARSRNLVAALRAAQLRGAGQAQHIDNIHATGAARTPAVVATSAADAEDDYAQLLQRLTHTGRLRAELQAEVQQLQSTCKAALQERAVLLRSLEAQREALEPLLRDADSLARAEAEVRATLRTYGDGAVGAGRAALLQRLAAWSCEEARAVRGVTALLSGFIDAEDENLRAAAAAAAAASGRLRGVEAAVRFQQTWNDALLRSIGAFSSAANARREELWARVEELRRRRARDEREGGRTADSPKRLPGAGCVG</sequence>
<dbReference type="GeneID" id="40313955"/>
<protein>
    <submittedName>
        <fullName evidence="2">Uncharacterized protein</fullName>
    </submittedName>
</protein>
<dbReference type="Proteomes" id="UP000284403">
    <property type="component" value="Unassembled WGS sequence"/>
</dbReference>
<gene>
    <name evidence="2" type="ORF">Tco025E_00344</name>
</gene>
<feature type="region of interest" description="Disordered" evidence="1">
    <location>
        <begin position="1"/>
        <end position="20"/>
    </location>
</feature>
<dbReference type="OrthoDB" id="243144at2759"/>
<keyword evidence="3" id="KW-1185">Reference proteome</keyword>
<feature type="compositionally biased region" description="Basic and acidic residues" evidence="1">
    <location>
        <begin position="305"/>
        <end position="319"/>
    </location>
</feature>
<organism evidence="2 3">
    <name type="scientific">Trypanosoma conorhini</name>
    <dbReference type="NCBI Taxonomy" id="83891"/>
    <lineage>
        <taxon>Eukaryota</taxon>
        <taxon>Discoba</taxon>
        <taxon>Euglenozoa</taxon>
        <taxon>Kinetoplastea</taxon>
        <taxon>Metakinetoplastina</taxon>
        <taxon>Trypanosomatida</taxon>
        <taxon>Trypanosomatidae</taxon>
        <taxon>Trypanosoma</taxon>
    </lineage>
</organism>
<evidence type="ECO:0000313" key="3">
    <source>
        <dbReference type="Proteomes" id="UP000284403"/>
    </source>
</evidence>